<dbReference type="PANTHER" id="PTHR12881:SF10">
    <property type="entry name" value="MEDIATOR OF RNA POLYMERASE II TRANSCRIPTION SUBUNIT 1"/>
    <property type="match status" value="1"/>
</dbReference>
<dbReference type="GO" id="GO:0045944">
    <property type="term" value="P:positive regulation of transcription by RNA polymerase II"/>
    <property type="evidence" value="ECO:0007669"/>
    <property type="project" value="UniProtKB-ARBA"/>
</dbReference>
<keyword evidence="6 7" id="KW-0539">Nucleus</keyword>
<dbReference type="EMBL" id="JAEPRC010000133">
    <property type="protein sequence ID" value="KAG2207241.1"/>
    <property type="molecule type" value="Genomic_DNA"/>
</dbReference>
<organism evidence="9 10">
    <name type="scientific">Mucor plumbeus</name>
    <dbReference type="NCBI Taxonomy" id="97098"/>
    <lineage>
        <taxon>Eukaryota</taxon>
        <taxon>Fungi</taxon>
        <taxon>Fungi incertae sedis</taxon>
        <taxon>Mucoromycota</taxon>
        <taxon>Mucoromycotina</taxon>
        <taxon>Mucoromycetes</taxon>
        <taxon>Mucorales</taxon>
        <taxon>Mucorineae</taxon>
        <taxon>Mucoraceae</taxon>
        <taxon>Mucor</taxon>
    </lineage>
</organism>
<gene>
    <name evidence="9" type="ORF">INT46_008859</name>
</gene>
<evidence type="ECO:0000256" key="7">
    <source>
        <dbReference type="RuleBase" id="RU364059"/>
    </source>
</evidence>
<evidence type="ECO:0000256" key="4">
    <source>
        <dbReference type="ARBA" id="ARBA00023159"/>
    </source>
</evidence>
<feature type="domain" description="Mediator complex subunit Med1" evidence="8">
    <location>
        <begin position="129"/>
        <end position="515"/>
    </location>
</feature>
<evidence type="ECO:0000313" key="9">
    <source>
        <dbReference type="EMBL" id="KAG2207241.1"/>
    </source>
</evidence>
<evidence type="ECO:0000256" key="5">
    <source>
        <dbReference type="ARBA" id="ARBA00023163"/>
    </source>
</evidence>
<keyword evidence="10" id="KW-1185">Reference proteome</keyword>
<evidence type="ECO:0000259" key="8">
    <source>
        <dbReference type="Pfam" id="PF10744"/>
    </source>
</evidence>
<reference evidence="9" key="1">
    <citation type="submission" date="2020-12" db="EMBL/GenBank/DDBJ databases">
        <title>Metabolic potential, ecology and presence of endohyphal bacteria is reflected in genomic diversity of Mucoromycotina.</title>
        <authorList>
            <person name="Muszewska A."/>
            <person name="Okrasinska A."/>
            <person name="Steczkiewicz K."/>
            <person name="Drgas O."/>
            <person name="Orlowska M."/>
            <person name="Perlinska-Lenart U."/>
            <person name="Aleksandrzak-Piekarczyk T."/>
            <person name="Szatraj K."/>
            <person name="Zielenkiewicz U."/>
            <person name="Pilsyk S."/>
            <person name="Malc E."/>
            <person name="Mieczkowski P."/>
            <person name="Kruszewska J.S."/>
            <person name="Biernat P."/>
            <person name="Pawlowska J."/>
        </authorList>
    </citation>
    <scope>NUCLEOTIDE SEQUENCE</scope>
    <source>
        <strain evidence="9">CBS 226.32</strain>
    </source>
</reference>
<dbReference type="InterPro" id="IPR019680">
    <property type="entry name" value="Mediator_Med1"/>
</dbReference>
<accession>A0A8H7RCR3</accession>
<keyword evidence="3 7" id="KW-0805">Transcription regulation</keyword>
<comment type="function">
    <text evidence="7">Component of the Mediator complex, a coactivator involved in the regulated transcription of nearly all RNA polymerase II-dependent genes. Mediator functions as a bridge to convey information from gene-specific regulatory proteins to the basal RNA polymerase II transcription machinery. Mediator is recruited to promoters by direct interactions with regulatory proteins and serves as a scaffold for the assembly of a functional preinitiation complex with RNA polymerase II and the general transcription factors.</text>
</comment>
<evidence type="ECO:0000256" key="2">
    <source>
        <dbReference type="ARBA" id="ARBA00006210"/>
    </source>
</evidence>
<keyword evidence="4 7" id="KW-0010">Activator</keyword>
<name>A0A8H7RCR3_9FUNG</name>
<dbReference type="AlphaFoldDB" id="A0A8H7RCR3"/>
<dbReference type="PANTHER" id="PTHR12881">
    <property type="entry name" value="MEDIATOR OF RNA POLYMERASE II TRANSCRIPTION SUBUNIT 1"/>
    <property type="match status" value="1"/>
</dbReference>
<comment type="similarity">
    <text evidence="2 7">Belongs to the Mediator complex subunit 1 family.</text>
</comment>
<keyword evidence="5 7" id="KW-0804">Transcription</keyword>
<comment type="caution">
    <text evidence="9">The sequence shown here is derived from an EMBL/GenBank/DDBJ whole genome shotgun (WGS) entry which is preliminary data.</text>
</comment>
<evidence type="ECO:0000313" key="10">
    <source>
        <dbReference type="Proteomes" id="UP000650833"/>
    </source>
</evidence>
<dbReference type="Pfam" id="PF10744">
    <property type="entry name" value="Med1"/>
    <property type="match status" value="1"/>
</dbReference>
<sequence length="673" mass="76282">MAEQNSISSAVFGLQDTLKKLQNQWNCLQTPSISEKQPSELFALGSVNLDKAREEFSQHINIIRNVCSQFETEVLGDVMKMGVGADPAFRKHFTHLKEQATLESTVMRVKDTLSNTKNFFDKTLREKEESKSKIETQRLEKLAQSMGLVTFVDSSQKFESNVPITTITLGGTVIVVDIDIDDKGRVLRTKVTYVSDTLQNDQDDRVDLMLTENLQNRQFELFKRNLGSLALLDQLNVKYNPVDFFSIIKNLLNDLKTICNKEISMEPEFANILLQGHGIPNLHLNYPGISIAYWMDKENLDSISWDETKTAFETGVSHAALANASRLLISFEDSIQPLTYLPETRPSCLLGDDSEDSINQEHFKVLTETAAPAFMPHLKFVKPLPTHPESQSIPIRFVATLDPPVPVSDEVCQKLMNVTGLASLDTVSDIPYNPSTMSLEELLVMNVADPVSLSNNWVSSFDDMPNQLYTWLKTTPTSGKMVSRIPFQHPVQIYNIIQCLRQQQMFNTLFKSIFNVNTYKTQQNNKSTSFSLQDILAESEKDKTLKLEITTLDAPNTIFITLSPPPLLNQLFVMVPISIDIPLETPTKPIVRLHAPSNSKTQRWNPALFDEATMTEQIQSTYSIPEFIRQLYKGMSNTDTYLIDRTQIKRRFSEDDFSSSIDDSNKIMKMELD</sequence>
<dbReference type="OrthoDB" id="2281547at2759"/>
<dbReference type="Proteomes" id="UP000650833">
    <property type="component" value="Unassembled WGS sequence"/>
</dbReference>
<protein>
    <recommendedName>
        <fullName evidence="7">Mediator of RNA polymerase II transcription subunit 1</fullName>
    </recommendedName>
    <alternativeName>
        <fullName evidence="7">Mediator complex subunit 1</fullName>
    </alternativeName>
</protein>
<comment type="subcellular location">
    <subcellularLocation>
        <location evidence="1 7">Nucleus</location>
    </subcellularLocation>
</comment>
<dbReference type="GO" id="GO:0016592">
    <property type="term" value="C:mediator complex"/>
    <property type="evidence" value="ECO:0007669"/>
    <property type="project" value="InterPro"/>
</dbReference>
<evidence type="ECO:0000256" key="3">
    <source>
        <dbReference type="ARBA" id="ARBA00023015"/>
    </source>
</evidence>
<proteinExistence type="inferred from homology"/>
<dbReference type="GO" id="GO:0003712">
    <property type="term" value="F:transcription coregulator activity"/>
    <property type="evidence" value="ECO:0007669"/>
    <property type="project" value="InterPro"/>
</dbReference>
<evidence type="ECO:0000256" key="1">
    <source>
        <dbReference type="ARBA" id="ARBA00004123"/>
    </source>
</evidence>
<dbReference type="InterPro" id="IPR051999">
    <property type="entry name" value="Mediator_complex_subunit_1"/>
</dbReference>
<evidence type="ECO:0000256" key="6">
    <source>
        <dbReference type="ARBA" id="ARBA00023242"/>
    </source>
</evidence>